<feature type="domain" description="Globin" evidence="6">
    <location>
        <begin position="1"/>
        <end position="134"/>
    </location>
</feature>
<sequence length="140" mass="14998">MTPDQIALIRRQFGLVARRADAFAADFYDNLFHLDGTLRPMFPADLSAQRGKLVKVLAHVILSLDDLAAVIDDVRALGAKHVGYGVTAADYHTVGIALLKTLGDHLGDGFDDASRAAWARCYGMLAETMSEAEGAPRAAA</sequence>
<keyword evidence="7" id="KW-0675">Receptor</keyword>
<dbReference type="InterPro" id="IPR000971">
    <property type="entry name" value="Globin"/>
</dbReference>
<dbReference type="GO" id="GO:0005344">
    <property type="term" value="F:oxygen carrier activity"/>
    <property type="evidence" value="ECO:0007669"/>
    <property type="project" value="UniProtKB-KW"/>
</dbReference>
<dbReference type="GO" id="GO:0019825">
    <property type="term" value="F:oxygen binding"/>
    <property type="evidence" value="ECO:0007669"/>
    <property type="project" value="InterPro"/>
</dbReference>
<dbReference type="InterPro" id="IPR009050">
    <property type="entry name" value="Globin-like_sf"/>
</dbReference>
<dbReference type="AlphaFoldDB" id="A0A2S0NF48"/>
<protein>
    <submittedName>
        <fullName evidence="7">Hemin receptor</fullName>
    </submittedName>
</protein>
<dbReference type="Proteomes" id="UP000237889">
    <property type="component" value="Chromosome"/>
</dbReference>
<dbReference type="EMBL" id="CP027668">
    <property type="protein sequence ID" value="AVO46768.1"/>
    <property type="molecule type" value="Genomic_DNA"/>
</dbReference>
<dbReference type="InterPro" id="IPR012292">
    <property type="entry name" value="Globin/Proto"/>
</dbReference>
<evidence type="ECO:0000256" key="2">
    <source>
        <dbReference type="ARBA" id="ARBA00022621"/>
    </source>
</evidence>
<dbReference type="GO" id="GO:0046872">
    <property type="term" value="F:metal ion binding"/>
    <property type="evidence" value="ECO:0007669"/>
    <property type="project" value="UniProtKB-KW"/>
</dbReference>
<evidence type="ECO:0000313" key="8">
    <source>
        <dbReference type="Proteomes" id="UP000237889"/>
    </source>
</evidence>
<evidence type="ECO:0000256" key="3">
    <source>
        <dbReference type="ARBA" id="ARBA00022723"/>
    </source>
</evidence>
<organism evidence="7 8">
    <name type="scientific">Phreatobacter cathodiphilus</name>
    <dbReference type="NCBI Taxonomy" id="1868589"/>
    <lineage>
        <taxon>Bacteria</taxon>
        <taxon>Pseudomonadati</taxon>
        <taxon>Pseudomonadota</taxon>
        <taxon>Alphaproteobacteria</taxon>
        <taxon>Hyphomicrobiales</taxon>
        <taxon>Phreatobacteraceae</taxon>
        <taxon>Phreatobacter</taxon>
    </lineage>
</organism>
<dbReference type="SUPFAM" id="SSF46458">
    <property type="entry name" value="Globin-like"/>
    <property type="match status" value="1"/>
</dbReference>
<dbReference type="OrthoDB" id="3213438at2"/>
<dbReference type="PANTHER" id="PTHR43396:SF3">
    <property type="entry name" value="FLAVOHEMOPROTEIN"/>
    <property type="match status" value="1"/>
</dbReference>
<dbReference type="Pfam" id="PF00042">
    <property type="entry name" value="Globin"/>
    <property type="match status" value="1"/>
</dbReference>
<keyword evidence="8" id="KW-1185">Reference proteome</keyword>
<evidence type="ECO:0000256" key="5">
    <source>
        <dbReference type="RuleBase" id="RU000356"/>
    </source>
</evidence>
<gene>
    <name evidence="7" type="ORF">C6569_17795</name>
</gene>
<keyword evidence="1 5" id="KW-0349">Heme</keyword>
<dbReference type="PANTHER" id="PTHR43396">
    <property type="entry name" value="FLAVOHEMOPROTEIN"/>
    <property type="match status" value="1"/>
</dbReference>
<dbReference type="GO" id="GO:0071949">
    <property type="term" value="F:FAD binding"/>
    <property type="evidence" value="ECO:0007669"/>
    <property type="project" value="TreeGrafter"/>
</dbReference>
<keyword evidence="4" id="KW-0408">Iron</keyword>
<keyword evidence="5" id="KW-0813">Transport</keyword>
<keyword evidence="2 5" id="KW-0561">Oxygen transport</keyword>
<dbReference type="PROSITE" id="PS01033">
    <property type="entry name" value="GLOBIN"/>
    <property type="match status" value="1"/>
</dbReference>
<evidence type="ECO:0000256" key="1">
    <source>
        <dbReference type="ARBA" id="ARBA00022617"/>
    </source>
</evidence>
<dbReference type="GO" id="GO:0071500">
    <property type="term" value="P:cellular response to nitrosative stress"/>
    <property type="evidence" value="ECO:0007669"/>
    <property type="project" value="TreeGrafter"/>
</dbReference>
<name>A0A2S0NF48_9HYPH</name>
<dbReference type="Gene3D" id="1.10.490.10">
    <property type="entry name" value="Globins"/>
    <property type="match status" value="1"/>
</dbReference>
<comment type="similarity">
    <text evidence="5">Belongs to the globin family.</text>
</comment>
<dbReference type="KEGG" id="phr:C6569_17795"/>
<dbReference type="RefSeq" id="WP_106750138.1">
    <property type="nucleotide sequence ID" value="NZ_CP027668.1"/>
</dbReference>
<accession>A0A2S0NF48</accession>
<keyword evidence="3" id="KW-0479">Metal-binding</keyword>
<dbReference type="GO" id="GO:0008941">
    <property type="term" value="F:nitric oxide dioxygenase NAD(P)H activity"/>
    <property type="evidence" value="ECO:0007669"/>
    <property type="project" value="TreeGrafter"/>
</dbReference>
<reference evidence="7 8" key="1">
    <citation type="submission" date="2018-03" db="EMBL/GenBank/DDBJ databases">
        <title>Genome sequencing of Phreatobacter sp.</title>
        <authorList>
            <person name="Kim S.-J."/>
            <person name="Heo J."/>
            <person name="Kwon S.-W."/>
        </authorList>
    </citation>
    <scope>NUCLEOTIDE SEQUENCE [LARGE SCALE GENOMIC DNA]</scope>
    <source>
        <strain evidence="7 8">S-12</strain>
    </source>
</reference>
<dbReference type="GO" id="GO:0020037">
    <property type="term" value="F:heme binding"/>
    <property type="evidence" value="ECO:0007669"/>
    <property type="project" value="InterPro"/>
</dbReference>
<evidence type="ECO:0000256" key="4">
    <source>
        <dbReference type="ARBA" id="ARBA00023004"/>
    </source>
</evidence>
<dbReference type="GO" id="GO:0046210">
    <property type="term" value="P:nitric oxide catabolic process"/>
    <property type="evidence" value="ECO:0007669"/>
    <property type="project" value="TreeGrafter"/>
</dbReference>
<evidence type="ECO:0000313" key="7">
    <source>
        <dbReference type="EMBL" id="AVO46768.1"/>
    </source>
</evidence>
<evidence type="ECO:0000259" key="6">
    <source>
        <dbReference type="PROSITE" id="PS01033"/>
    </source>
</evidence>
<proteinExistence type="inferred from homology"/>